<dbReference type="GO" id="GO:0006303">
    <property type="term" value="P:double-strand break repair via nonhomologous end joining"/>
    <property type="evidence" value="ECO:0007669"/>
    <property type="project" value="TreeGrafter"/>
</dbReference>
<keyword evidence="5" id="KW-0479">Metal-binding</keyword>
<dbReference type="SUPFAM" id="SSF81301">
    <property type="entry name" value="Nucleotidyltransferase"/>
    <property type="match status" value="1"/>
</dbReference>
<dbReference type="AlphaFoldDB" id="A0A7H9HXU0"/>
<dbReference type="GO" id="GO:0046872">
    <property type="term" value="F:metal ion binding"/>
    <property type="evidence" value="ECO:0007669"/>
    <property type="project" value="UniProtKB-UniRule"/>
</dbReference>
<keyword evidence="7" id="KW-0460">Magnesium</keyword>
<evidence type="ECO:0000259" key="15">
    <source>
        <dbReference type="SMART" id="SM00483"/>
    </source>
</evidence>
<keyword evidence="6 13" id="KW-0227">DNA damage</keyword>
<feature type="active site" description="Nucleophile; Schiff-base intermediate with DNA; for 5'-dRP lyase activity" evidence="12">
    <location>
        <position position="251"/>
    </location>
</feature>
<organism evidence="16 17">
    <name type="scientific">Torulaspora globosa</name>
    <dbReference type="NCBI Taxonomy" id="48254"/>
    <lineage>
        <taxon>Eukaryota</taxon>
        <taxon>Fungi</taxon>
        <taxon>Dikarya</taxon>
        <taxon>Ascomycota</taxon>
        <taxon>Saccharomycotina</taxon>
        <taxon>Saccharomycetes</taxon>
        <taxon>Saccharomycetales</taxon>
        <taxon>Saccharomycetaceae</taxon>
        <taxon>Torulaspora</taxon>
    </lineage>
</organism>
<evidence type="ECO:0000256" key="3">
    <source>
        <dbReference type="ARBA" id="ARBA00022679"/>
    </source>
</evidence>
<keyword evidence="10 13" id="KW-0539">Nucleus</keyword>
<dbReference type="PRINTS" id="PR00869">
    <property type="entry name" value="DNAPOLX"/>
</dbReference>
<dbReference type="EC" id="2.7.7.7" evidence="13"/>
<reference evidence="16 17" key="1">
    <citation type="submission" date="2020-06" db="EMBL/GenBank/DDBJ databases">
        <title>The yeast mating-type switching endonuclease HO is a domesticated member of an unorthodox homing genetic element family.</title>
        <authorList>
            <person name="Coughlan A.Y."/>
            <person name="Lombardi L."/>
            <person name="Braun-Galleani S."/>
            <person name="Martos A.R."/>
            <person name="Galeote V."/>
            <person name="Bigey F."/>
            <person name="Dequin S."/>
            <person name="Byrne K.P."/>
            <person name="Wolfe K.H."/>
        </authorList>
    </citation>
    <scope>NUCLEOTIDE SEQUENCE [LARGE SCALE GENOMIC DNA]</scope>
    <source>
        <strain evidence="16 17">CBS2947</strain>
    </source>
</reference>
<dbReference type="Gene3D" id="1.10.150.110">
    <property type="entry name" value="DNA polymerase beta, N-terminal domain-like"/>
    <property type="match status" value="1"/>
</dbReference>
<comment type="similarity">
    <text evidence="13">Belongs to the DNA polymerase type-X family.</text>
</comment>
<evidence type="ECO:0000256" key="6">
    <source>
        <dbReference type="ARBA" id="ARBA00022763"/>
    </source>
</evidence>
<dbReference type="InterPro" id="IPR002008">
    <property type="entry name" value="DNA_pol_X_beta-like"/>
</dbReference>
<dbReference type="GO" id="GO:0003677">
    <property type="term" value="F:DNA binding"/>
    <property type="evidence" value="ECO:0007669"/>
    <property type="project" value="UniProtKB-UniRule"/>
</dbReference>
<dbReference type="SUPFAM" id="SSF81585">
    <property type="entry name" value="PsbU/PolX domain-like"/>
    <property type="match status" value="1"/>
</dbReference>
<evidence type="ECO:0000256" key="5">
    <source>
        <dbReference type="ARBA" id="ARBA00022723"/>
    </source>
</evidence>
<dbReference type="Pfam" id="PF14792">
    <property type="entry name" value="DNA_pol_B_palm"/>
    <property type="match status" value="1"/>
</dbReference>
<dbReference type="InterPro" id="IPR029398">
    <property type="entry name" value="PolB_thumb"/>
</dbReference>
<evidence type="ECO:0000256" key="14">
    <source>
        <dbReference type="SAM" id="MobiDB-lite"/>
    </source>
</evidence>
<keyword evidence="17" id="KW-1185">Reference proteome</keyword>
<evidence type="ECO:0000256" key="2">
    <source>
        <dbReference type="ARBA" id="ARBA00004123"/>
    </source>
</evidence>
<dbReference type="PRINTS" id="PR00870">
    <property type="entry name" value="DNAPOLXBETA"/>
</dbReference>
<comment type="function">
    <text evidence="13">DNA polymerase that functions in several pathways of DNA repair. Involved in base excision repair (BER) responsible for repair of lesions that give rise to abasic (AP) sites in DNA. Also contributes to DNA double-strand break repair by non-homologous end joining and homologous recombination. Has both template-dependent and template-independent (terminal transferase) DNA polymerase activities. Has also a 5'-deoxyribose-5-phosphate lyase (dRP lyase) activity.</text>
</comment>
<evidence type="ECO:0000256" key="12">
    <source>
        <dbReference type="PIRSR" id="PIRSR622312-50"/>
    </source>
</evidence>
<dbReference type="PANTHER" id="PTHR11276:SF42">
    <property type="entry name" value="DNA POLYMERASE BETA"/>
    <property type="match status" value="1"/>
</dbReference>
<evidence type="ECO:0000256" key="4">
    <source>
        <dbReference type="ARBA" id="ARBA00022695"/>
    </source>
</evidence>
<dbReference type="SMART" id="SM00483">
    <property type="entry name" value="POLXc"/>
    <property type="match status" value="1"/>
</dbReference>
<gene>
    <name evidence="16" type="ORF">HG537_0H03110</name>
</gene>
<evidence type="ECO:0000313" key="16">
    <source>
        <dbReference type="EMBL" id="QLQ82548.1"/>
    </source>
</evidence>
<evidence type="ECO:0000256" key="11">
    <source>
        <dbReference type="ARBA" id="ARBA00049244"/>
    </source>
</evidence>
<proteinExistence type="inferred from homology"/>
<dbReference type="InterPro" id="IPR027421">
    <property type="entry name" value="DNA_pol_lamdba_lyase_dom_sf"/>
</dbReference>
<name>A0A7H9HXU0_9SACH</name>
<evidence type="ECO:0000256" key="9">
    <source>
        <dbReference type="ARBA" id="ARBA00023204"/>
    </source>
</evidence>
<dbReference type="InterPro" id="IPR037160">
    <property type="entry name" value="DNA_Pol_thumb_sf"/>
</dbReference>
<dbReference type="GO" id="GO:0006284">
    <property type="term" value="P:base-excision repair"/>
    <property type="evidence" value="ECO:0007669"/>
    <property type="project" value="TreeGrafter"/>
</dbReference>
<dbReference type="OrthoDB" id="205514at2759"/>
<dbReference type="GO" id="GO:0003887">
    <property type="term" value="F:DNA-directed DNA polymerase activity"/>
    <property type="evidence" value="ECO:0007669"/>
    <property type="project" value="UniProtKB-UniRule"/>
</dbReference>
<dbReference type="InterPro" id="IPR022312">
    <property type="entry name" value="DNA_pol_X"/>
</dbReference>
<accession>A0A7H9HXU0</accession>
<evidence type="ECO:0000256" key="13">
    <source>
        <dbReference type="RuleBase" id="RU366014"/>
    </source>
</evidence>
<dbReference type="EMBL" id="CP059274">
    <property type="protein sequence ID" value="QLQ82548.1"/>
    <property type="molecule type" value="Genomic_DNA"/>
</dbReference>
<dbReference type="Pfam" id="PF14716">
    <property type="entry name" value="HHH_8"/>
    <property type="match status" value="1"/>
</dbReference>
<dbReference type="InterPro" id="IPR028207">
    <property type="entry name" value="DNA_pol_B_palm_palm"/>
</dbReference>
<dbReference type="InterPro" id="IPR002054">
    <property type="entry name" value="DNA-dir_DNA_pol_X"/>
</dbReference>
<keyword evidence="3 13" id="KW-0808">Transferase</keyword>
<keyword evidence="8 13" id="KW-0239">DNA-directed DNA polymerase</keyword>
<evidence type="ECO:0000256" key="1">
    <source>
        <dbReference type="ARBA" id="ARBA00001946"/>
    </source>
</evidence>
<evidence type="ECO:0000256" key="7">
    <source>
        <dbReference type="ARBA" id="ARBA00022842"/>
    </source>
</evidence>
<dbReference type="InterPro" id="IPR043519">
    <property type="entry name" value="NT_sf"/>
</dbReference>
<feature type="domain" description="DNA-directed DNA polymerase X" evidence="15">
    <location>
        <begin position="188"/>
        <end position="566"/>
    </location>
</feature>
<comment type="catalytic activity">
    <reaction evidence="11 13">
        <text>DNA(n) + a 2'-deoxyribonucleoside 5'-triphosphate = DNA(n+1) + diphosphate</text>
        <dbReference type="Rhea" id="RHEA:22508"/>
        <dbReference type="Rhea" id="RHEA-COMP:17339"/>
        <dbReference type="Rhea" id="RHEA-COMP:17340"/>
        <dbReference type="ChEBI" id="CHEBI:33019"/>
        <dbReference type="ChEBI" id="CHEBI:61560"/>
        <dbReference type="ChEBI" id="CHEBI:173112"/>
        <dbReference type="EC" id="2.7.7.7"/>
    </reaction>
</comment>
<feature type="compositionally biased region" description="Polar residues" evidence="14">
    <location>
        <begin position="139"/>
        <end position="152"/>
    </location>
</feature>
<sequence>MGLFQGKKFLFLPNCRSSTLSFLSQLIESNDGTVINDVEELGKEMITLINKSFIDENQKLTNKELFLKEFELDPSIVWSFIIHEKPACVEANCISEWLKMGQITFLPEFNVLIDDENTKNDYRLISENADQGLDRDSSLESQSDTDIGSQTSYREKDESPFIQATSRDEINDSPISETGANLIDEENISNNETLVKAFGRLAKRYEIKSDQYRAKGYKLAKIGIERYPHEILSGEQARRDIASVGPGIAKKIQIILDTGSLPGLDESFDLEKKLNYFTQCHDVGIYSAKRWDLLGLQSFSDVLKKFPEVFIRDWPILFGWSYYEDWLMKMSRDECDEILNVILTTLKRIDPACSAELQGSYVRGAQECGDLDILFHKEGCDSTSELGRIMEKLALALYDQGYIECFLQLSPKIRQVFGSRIRERVRKCKLKIPLQEEYPPAVDNLKKYFLGFKLKSEFKPRYLETSADKLIKLEPDDRFMSLSSSSHPCRRVDFFCCKYSELGAARIQWTGPKEFNRWIRIKAAQKGMKLTQHGLFRGENLLLESFDDKRIFELLGEEYVGPEDRNRMIKKRQKQ</sequence>
<comment type="cofactor">
    <cofactor evidence="1">
        <name>Mg(2+)</name>
        <dbReference type="ChEBI" id="CHEBI:18420"/>
    </cofactor>
</comment>
<dbReference type="InterPro" id="IPR010996">
    <property type="entry name" value="HHH_MUS81"/>
</dbReference>
<evidence type="ECO:0000313" key="17">
    <source>
        <dbReference type="Proteomes" id="UP000510647"/>
    </source>
</evidence>
<dbReference type="Pfam" id="PF14791">
    <property type="entry name" value="DNA_pol_B_thumb"/>
    <property type="match status" value="1"/>
</dbReference>
<evidence type="ECO:0000256" key="10">
    <source>
        <dbReference type="ARBA" id="ARBA00023242"/>
    </source>
</evidence>
<dbReference type="Proteomes" id="UP000510647">
    <property type="component" value="Chromosome 8"/>
</dbReference>
<dbReference type="SUPFAM" id="SSF47802">
    <property type="entry name" value="DNA polymerase beta, N-terminal domain-like"/>
    <property type="match status" value="1"/>
</dbReference>
<evidence type="ECO:0000256" key="8">
    <source>
        <dbReference type="ARBA" id="ARBA00022932"/>
    </source>
</evidence>
<dbReference type="GO" id="GO:0005634">
    <property type="term" value="C:nucleus"/>
    <property type="evidence" value="ECO:0007669"/>
    <property type="project" value="UniProtKB-SubCell"/>
</dbReference>
<keyword evidence="4 13" id="KW-0548">Nucleotidyltransferase</keyword>
<protein>
    <recommendedName>
        <fullName evidence="13">DNA polymerase</fullName>
        <ecNumber evidence="13">2.7.7.7</ecNumber>
    </recommendedName>
</protein>
<dbReference type="Gene3D" id="3.30.460.10">
    <property type="entry name" value="Beta Polymerase, domain 2"/>
    <property type="match status" value="1"/>
</dbReference>
<keyword evidence="9 13" id="KW-0234">DNA repair</keyword>
<dbReference type="CDD" id="cd00141">
    <property type="entry name" value="NT_POLXc"/>
    <property type="match status" value="1"/>
</dbReference>
<dbReference type="Gene3D" id="3.30.210.10">
    <property type="entry name" value="DNA polymerase, thumb domain"/>
    <property type="match status" value="1"/>
</dbReference>
<comment type="subcellular location">
    <subcellularLocation>
        <location evidence="2 13">Nucleus</location>
    </subcellularLocation>
</comment>
<dbReference type="PANTHER" id="PTHR11276">
    <property type="entry name" value="DNA POLYMERASE TYPE-X FAMILY MEMBER"/>
    <property type="match status" value="1"/>
</dbReference>
<feature type="region of interest" description="Disordered" evidence="14">
    <location>
        <begin position="133"/>
        <end position="177"/>
    </location>
</feature>